<proteinExistence type="predicted"/>
<feature type="transmembrane region" description="Helical" evidence="1">
    <location>
        <begin position="97"/>
        <end position="124"/>
    </location>
</feature>
<keyword evidence="1" id="KW-0812">Transmembrane</keyword>
<keyword evidence="3" id="KW-1185">Reference proteome</keyword>
<reference evidence="2 3" key="1">
    <citation type="submission" date="2019-08" db="EMBL/GenBank/DDBJ databases">
        <authorList>
            <person name="Seo M.-J."/>
        </authorList>
    </citation>
    <scope>NUCLEOTIDE SEQUENCE [LARGE SCALE GENOMIC DNA]</scope>
    <source>
        <strain evidence="2 3">KIGAM108</strain>
    </source>
</reference>
<dbReference type="RefSeq" id="WP_149072222.1">
    <property type="nucleotide sequence ID" value="NZ_VTHL01000021.1"/>
</dbReference>
<keyword evidence="1" id="KW-0472">Membrane</keyword>
<dbReference type="EMBL" id="VTHL01000021">
    <property type="protein sequence ID" value="TYZ06757.1"/>
    <property type="molecule type" value="Genomic_DNA"/>
</dbReference>
<evidence type="ECO:0000256" key="1">
    <source>
        <dbReference type="SAM" id="Phobius"/>
    </source>
</evidence>
<feature type="transmembrane region" description="Helical" evidence="1">
    <location>
        <begin position="26"/>
        <end position="43"/>
    </location>
</feature>
<dbReference type="Proteomes" id="UP000322791">
    <property type="component" value="Unassembled WGS sequence"/>
</dbReference>
<accession>A0A5D6UUJ7</accession>
<feature type="transmembrane region" description="Helical" evidence="1">
    <location>
        <begin position="55"/>
        <end position="77"/>
    </location>
</feature>
<sequence length="134" mass="14670">MKPLQIDALKSGYQPRPLALPSAGRALSVLVAAGAVLWVWWMLPDLWPTATQNAVWVWWPGALLGVPLANLAVFLGATRPLGANLTTRPASLELKHLGVLMLCGLFHLFTFLPWLLCLAFYLLFALDGQPLLTL</sequence>
<name>A0A5D6UUJ7_9BACT</name>
<organism evidence="2 3">
    <name type="scientific">Hymenobacter lutimineralis</name>
    <dbReference type="NCBI Taxonomy" id="2606448"/>
    <lineage>
        <taxon>Bacteria</taxon>
        <taxon>Pseudomonadati</taxon>
        <taxon>Bacteroidota</taxon>
        <taxon>Cytophagia</taxon>
        <taxon>Cytophagales</taxon>
        <taxon>Hymenobacteraceae</taxon>
        <taxon>Hymenobacter</taxon>
    </lineage>
</organism>
<evidence type="ECO:0000313" key="2">
    <source>
        <dbReference type="EMBL" id="TYZ06757.1"/>
    </source>
</evidence>
<gene>
    <name evidence="2" type="ORF">FY528_16990</name>
</gene>
<comment type="caution">
    <text evidence="2">The sequence shown here is derived from an EMBL/GenBank/DDBJ whole genome shotgun (WGS) entry which is preliminary data.</text>
</comment>
<keyword evidence="1" id="KW-1133">Transmembrane helix</keyword>
<protein>
    <submittedName>
        <fullName evidence="2">Uncharacterized protein</fullName>
    </submittedName>
</protein>
<evidence type="ECO:0000313" key="3">
    <source>
        <dbReference type="Proteomes" id="UP000322791"/>
    </source>
</evidence>
<dbReference type="AlphaFoldDB" id="A0A5D6UUJ7"/>